<dbReference type="GO" id="GO:0016787">
    <property type="term" value="F:hydrolase activity"/>
    <property type="evidence" value="ECO:0007669"/>
    <property type="project" value="UniProtKB-KW"/>
</dbReference>
<dbReference type="SUPFAM" id="SSF56784">
    <property type="entry name" value="HAD-like"/>
    <property type="match status" value="1"/>
</dbReference>
<dbReference type="NCBIfam" id="TIGR01488">
    <property type="entry name" value="HAD-SF-IB"/>
    <property type="match status" value="1"/>
</dbReference>
<dbReference type="Gene3D" id="3.40.50.1000">
    <property type="entry name" value="HAD superfamily/HAD-like"/>
    <property type="match status" value="1"/>
</dbReference>
<sequence>MNTGKQPFAVFDIDGTLFRSGLYREVVYQLIKNHKLPSRVLQAFAPYEIRWKQRSHGNAFSEFEAAMANAFDSALPKLKISDFETAAKQVIDAHSDNVYRYTRDLARQLKNDGYFLLAISGSQLELVEPFAKRYGFDAWAGQTYERDGQYFTGKAIKTHAQKELILKKMARRFNLTFSGSVGVGDSIGDASMLEAVERPIAFNPETQLLSVALQAGWRVVLERKNVIYHLEDRDGSYILAETN</sequence>
<dbReference type="Proteomes" id="UP000289269">
    <property type="component" value="Unassembled WGS sequence"/>
</dbReference>
<comment type="caution">
    <text evidence="1">The sequence shown here is derived from an EMBL/GenBank/DDBJ whole genome shotgun (WGS) entry which is preliminary data.</text>
</comment>
<organism evidence="1 2">
    <name type="scientific">Candidatus Chaera renei</name>
    <dbReference type="NCBI Taxonomy" id="2506947"/>
    <lineage>
        <taxon>Bacteria</taxon>
        <taxon>Candidatus Saccharimonadota</taxon>
        <taxon>Candidatus Saccharimonadia</taxon>
        <taxon>Candidatus Saccharimonadales</taxon>
        <taxon>Candidatus Saccharimonadaceae</taxon>
        <taxon>Candidatus Chaera</taxon>
    </lineage>
</organism>
<accession>A0A4Q0AK64</accession>
<keyword evidence="1" id="KW-0378">Hydrolase</keyword>
<evidence type="ECO:0000313" key="1">
    <source>
        <dbReference type="EMBL" id="RWZ79259.1"/>
    </source>
</evidence>
<evidence type="ECO:0000313" key="2">
    <source>
        <dbReference type="Proteomes" id="UP000289269"/>
    </source>
</evidence>
<dbReference type="InterPro" id="IPR050582">
    <property type="entry name" value="HAD-like_SerB"/>
</dbReference>
<name>A0A4Q0AK64_9BACT</name>
<dbReference type="InterPro" id="IPR036412">
    <property type="entry name" value="HAD-like_sf"/>
</dbReference>
<proteinExistence type="predicted"/>
<reference evidence="1" key="1">
    <citation type="submission" date="2019-01" db="EMBL/GenBank/DDBJ databases">
        <title>Genomic signatures and co-occurrence patterns of the ultra-small Saccharimodia (Patescibacteria phylum) suggest a symbiotic lifestyle.</title>
        <authorList>
            <person name="Lemos L."/>
            <person name="Medeiros J."/>
            <person name="Andreote F."/>
            <person name="Fernandes G."/>
            <person name="Varani A."/>
            <person name="Oliveira G."/>
            <person name="Pylro V."/>
        </authorList>
    </citation>
    <scope>NUCLEOTIDE SEQUENCE [LARGE SCALE GENOMIC DNA]</scope>
    <source>
        <strain evidence="1">AMD01</strain>
    </source>
</reference>
<dbReference type="AlphaFoldDB" id="A0A4Q0AK64"/>
<protein>
    <submittedName>
        <fullName evidence="1">HAD family hydrolase</fullName>
    </submittedName>
</protein>
<gene>
    <name evidence="1" type="ORF">EOT04_01940</name>
</gene>
<dbReference type="Pfam" id="PF12710">
    <property type="entry name" value="HAD"/>
    <property type="match status" value="1"/>
</dbReference>
<dbReference type="EMBL" id="SCKW01000016">
    <property type="protein sequence ID" value="RWZ79259.1"/>
    <property type="molecule type" value="Genomic_DNA"/>
</dbReference>
<keyword evidence="2" id="KW-1185">Reference proteome</keyword>
<dbReference type="Gene3D" id="1.20.1440.100">
    <property type="entry name" value="SG protein - dephosphorylation function"/>
    <property type="match status" value="1"/>
</dbReference>
<dbReference type="PANTHER" id="PTHR43344">
    <property type="entry name" value="PHOSPHOSERINE PHOSPHATASE"/>
    <property type="match status" value="1"/>
</dbReference>
<dbReference type="InterPro" id="IPR023214">
    <property type="entry name" value="HAD_sf"/>
</dbReference>